<dbReference type="GO" id="GO:0016491">
    <property type="term" value="F:oxidoreductase activity"/>
    <property type="evidence" value="ECO:0007669"/>
    <property type="project" value="UniProtKB-KW"/>
</dbReference>
<evidence type="ECO:0000256" key="1">
    <source>
        <dbReference type="ARBA" id="ARBA00006484"/>
    </source>
</evidence>
<dbReference type="EMBL" id="CAFABA010000053">
    <property type="protein sequence ID" value="CAB4830737.1"/>
    <property type="molecule type" value="Genomic_DNA"/>
</dbReference>
<protein>
    <submittedName>
        <fullName evidence="3">Unannotated protein</fullName>
    </submittedName>
</protein>
<evidence type="ECO:0000313" key="5">
    <source>
        <dbReference type="EMBL" id="CAB4904123.1"/>
    </source>
</evidence>
<accession>A0A6J6UAN0</accession>
<dbReference type="PANTHER" id="PTHR45024:SF2">
    <property type="entry name" value="SCP2 DOMAIN-CONTAINING PROTEIN"/>
    <property type="match status" value="1"/>
</dbReference>
<organism evidence="3">
    <name type="scientific">freshwater metagenome</name>
    <dbReference type="NCBI Taxonomy" id="449393"/>
    <lineage>
        <taxon>unclassified sequences</taxon>
        <taxon>metagenomes</taxon>
        <taxon>ecological metagenomes</taxon>
    </lineage>
</organism>
<gene>
    <name evidence="3" type="ORF">UFOPK2754_02132</name>
    <name evidence="4" type="ORF">UFOPK3139_01438</name>
    <name evidence="5" type="ORF">UFOPK3543_01034</name>
    <name evidence="6" type="ORF">UFOPK3967_01453</name>
</gene>
<dbReference type="InterPro" id="IPR036291">
    <property type="entry name" value="NAD(P)-bd_dom_sf"/>
</dbReference>
<dbReference type="Pfam" id="PF00106">
    <property type="entry name" value="adh_short"/>
    <property type="match status" value="1"/>
</dbReference>
<reference evidence="3" key="1">
    <citation type="submission" date="2020-05" db="EMBL/GenBank/DDBJ databases">
        <authorList>
            <person name="Chiriac C."/>
            <person name="Salcher M."/>
            <person name="Ghai R."/>
            <person name="Kavagutti S V."/>
        </authorList>
    </citation>
    <scope>NUCLEOTIDE SEQUENCE</scope>
</reference>
<dbReference type="PRINTS" id="PR00080">
    <property type="entry name" value="SDRFAMILY"/>
</dbReference>
<dbReference type="AlphaFoldDB" id="A0A6J6UAN0"/>
<dbReference type="SUPFAM" id="SSF51735">
    <property type="entry name" value="NAD(P)-binding Rossmann-fold domains"/>
    <property type="match status" value="1"/>
</dbReference>
<keyword evidence="2" id="KW-0560">Oxidoreductase</keyword>
<proteinExistence type="inferred from homology"/>
<dbReference type="PRINTS" id="PR00081">
    <property type="entry name" value="GDHRDH"/>
</dbReference>
<evidence type="ECO:0000313" key="3">
    <source>
        <dbReference type="EMBL" id="CAB4756405.1"/>
    </source>
</evidence>
<sequence>MDELRFDGQTVIITGAGRNLGREYALLLASRGASVVVNDLGVGISDTDGRAESPLINPADDVVAEIIAAGGRAVVSYDSVATSAGGEAIVATALDAFGRVDVVVNNAGQVRMVPFPEFTDELIDAVVDTQLRGVLNVSRPAWRAMEAAGGGRFVNVSSGAAWGGAPNGSVYGMAKMGVIGLTRAMAAEGHVSGITANVLAPYAKTRPGSGFGALPWSDELGEWLHPSKVAPVVGWLAHPSCPLSGECLSVGGGHFALVEMIMHEGLVDRDPTIESVAAGIEAIVASAASPISGGSALALRHMLEGFTSPA</sequence>
<dbReference type="PANTHER" id="PTHR45024">
    <property type="entry name" value="DEHYDROGENASES, SHORT CHAIN"/>
    <property type="match status" value="1"/>
</dbReference>
<dbReference type="Gene3D" id="3.40.50.720">
    <property type="entry name" value="NAD(P)-binding Rossmann-like Domain"/>
    <property type="match status" value="1"/>
</dbReference>
<dbReference type="InterPro" id="IPR051687">
    <property type="entry name" value="Peroxisomal_Beta-Oxidation"/>
</dbReference>
<dbReference type="InterPro" id="IPR002347">
    <property type="entry name" value="SDR_fam"/>
</dbReference>
<dbReference type="EMBL" id="CAFBMH010000028">
    <property type="protein sequence ID" value="CAB4904123.1"/>
    <property type="molecule type" value="Genomic_DNA"/>
</dbReference>
<comment type="similarity">
    <text evidence="1">Belongs to the short-chain dehydrogenases/reductases (SDR) family.</text>
</comment>
<evidence type="ECO:0000313" key="6">
    <source>
        <dbReference type="EMBL" id="CAB4998135.1"/>
    </source>
</evidence>
<dbReference type="EMBL" id="CAFBOS010000082">
    <property type="protein sequence ID" value="CAB4998135.1"/>
    <property type="molecule type" value="Genomic_DNA"/>
</dbReference>
<dbReference type="EMBL" id="CAEZYR010000086">
    <property type="protein sequence ID" value="CAB4756405.1"/>
    <property type="molecule type" value="Genomic_DNA"/>
</dbReference>
<name>A0A6J6UAN0_9ZZZZ</name>
<evidence type="ECO:0000313" key="4">
    <source>
        <dbReference type="EMBL" id="CAB4830737.1"/>
    </source>
</evidence>
<evidence type="ECO:0000256" key="2">
    <source>
        <dbReference type="ARBA" id="ARBA00023002"/>
    </source>
</evidence>
<dbReference type="PROSITE" id="PS00061">
    <property type="entry name" value="ADH_SHORT"/>
    <property type="match status" value="1"/>
</dbReference>
<dbReference type="InterPro" id="IPR020904">
    <property type="entry name" value="Sc_DH/Rdtase_CS"/>
</dbReference>